<sequence>MFAPSRHPGPTAPLGQCLRGAGLESKCTPFMVPMMGSVPSYALHGQVAVVTGGSRGLGKGIALELAAAGCIVYITGRSTSFRQTEVLLSGSVDETAAQATRRGGAGVPAYVDHTLDVDVRKLVKILEETHGRVDLLVNNAFFMPKPDTLFFATPVWKQPCRLFDEQFCIGARNHVVLTLSCRHLLSRARGTVISVSGCLAEAGEAQRILRASWVFHLPRVQLGCLEDTLRTTASNRYLRTTHPRRQRTVKNLGVSRSSVTPEVSSAGSQGNTDVFPVSYHANKACYDRMMLALSTKFPDVPMLTLWPGSVATERMVVGKRRFQGWLQDAETPSFTGRAVLLLSKLSFEAKLRLSGRTVTSAEVLYMAGGYDVDGYRHDLPRETMFATAQSFLQAPAKTRVTV</sequence>
<accession>A0ABP0HH84</accession>
<dbReference type="EMBL" id="CAXAMN010000547">
    <property type="protein sequence ID" value="CAK8989332.1"/>
    <property type="molecule type" value="Genomic_DNA"/>
</dbReference>
<dbReference type="InterPro" id="IPR036291">
    <property type="entry name" value="NAD(P)-bd_dom_sf"/>
</dbReference>
<dbReference type="SUPFAM" id="SSF51735">
    <property type="entry name" value="NAD(P)-binding Rossmann-fold domains"/>
    <property type="match status" value="1"/>
</dbReference>
<gene>
    <name evidence="1" type="ORF">CCMP2556_LOCUS1621</name>
</gene>
<reference evidence="1 2" key="1">
    <citation type="submission" date="2024-02" db="EMBL/GenBank/DDBJ databases">
        <authorList>
            <person name="Chen Y."/>
            <person name="Shah S."/>
            <person name="Dougan E. K."/>
            <person name="Thang M."/>
            <person name="Chan C."/>
        </authorList>
    </citation>
    <scope>NUCLEOTIDE SEQUENCE [LARGE SCALE GENOMIC DNA]</scope>
</reference>
<evidence type="ECO:0000313" key="2">
    <source>
        <dbReference type="Proteomes" id="UP001642484"/>
    </source>
</evidence>
<dbReference type="InterPro" id="IPR002347">
    <property type="entry name" value="SDR_fam"/>
</dbReference>
<keyword evidence="2" id="KW-1185">Reference proteome</keyword>
<organism evidence="1 2">
    <name type="scientific">Durusdinium trenchii</name>
    <dbReference type="NCBI Taxonomy" id="1381693"/>
    <lineage>
        <taxon>Eukaryota</taxon>
        <taxon>Sar</taxon>
        <taxon>Alveolata</taxon>
        <taxon>Dinophyceae</taxon>
        <taxon>Suessiales</taxon>
        <taxon>Symbiodiniaceae</taxon>
        <taxon>Durusdinium</taxon>
    </lineage>
</organism>
<protein>
    <submittedName>
        <fullName evidence="1">Uncharacterized protein</fullName>
    </submittedName>
</protein>
<dbReference type="PANTHER" id="PTHR44147">
    <property type="entry name" value="DEHYDROGENASE/REDUCTASE SDR FAMILY MEMBER 1"/>
    <property type="match status" value="1"/>
</dbReference>
<dbReference type="PRINTS" id="PR00081">
    <property type="entry name" value="GDHRDH"/>
</dbReference>
<proteinExistence type="predicted"/>
<dbReference type="Proteomes" id="UP001642484">
    <property type="component" value="Unassembled WGS sequence"/>
</dbReference>
<evidence type="ECO:0000313" key="1">
    <source>
        <dbReference type="EMBL" id="CAK8989332.1"/>
    </source>
</evidence>
<dbReference type="Pfam" id="PF00106">
    <property type="entry name" value="adh_short"/>
    <property type="match status" value="1"/>
</dbReference>
<dbReference type="PANTHER" id="PTHR44147:SF2">
    <property type="entry name" value="DEHYDROGENASE_REDUCTASE SDR FAMILY MEMBER 1"/>
    <property type="match status" value="1"/>
</dbReference>
<name>A0ABP0HH84_9DINO</name>
<dbReference type="Gene3D" id="3.40.50.720">
    <property type="entry name" value="NAD(P)-binding Rossmann-like Domain"/>
    <property type="match status" value="1"/>
</dbReference>
<comment type="caution">
    <text evidence="1">The sequence shown here is derived from an EMBL/GenBank/DDBJ whole genome shotgun (WGS) entry which is preliminary data.</text>
</comment>